<dbReference type="EMBL" id="JAHQZT010000043">
    <property type="protein sequence ID" value="MBV0934876.1"/>
    <property type="molecule type" value="Genomic_DNA"/>
</dbReference>
<sequence length="67" mass="7148">MHAFKRNLLTLAILSAGVAGQAQAGKSIDMGNGLTLDWKGTLSYGTGVRLEDRSDVGYMQSSGNRNF</sequence>
<dbReference type="InterPro" id="IPR010727">
    <property type="entry name" value="DUF1302"/>
</dbReference>
<accession>A0ABS6MEX4</accession>
<comment type="caution">
    <text evidence="2">The sequence shown here is derived from an EMBL/GenBank/DDBJ whole genome shotgun (WGS) entry which is preliminary data.</text>
</comment>
<evidence type="ECO:0000313" key="2">
    <source>
        <dbReference type="EMBL" id="MBV0934876.1"/>
    </source>
</evidence>
<feature type="non-terminal residue" evidence="2">
    <location>
        <position position="67"/>
    </location>
</feature>
<feature type="chain" id="PRO_5046858865" evidence="1">
    <location>
        <begin position="25"/>
        <end position="67"/>
    </location>
</feature>
<evidence type="ECO:0000313" key="3">
    <source>
        <dbReference type="Proteomes" id="UP000755551"/>
    </source>
</evidence>
<gene>
    <name evidence="2" type="ORF">KTN04_16190</name>
</gene>
<name>A0ABS6MEX4_9GAMM</name>
<evidence type="ECO:0000256" key="1">
    <source>
        <dbReference type="SAM" id="SignalP"/>
    </source>
</evidence>
<dbReference type="Proteomes" id="UP000755551">
    <property type="component" value="Unassembled WGS sequence"/>
</dbReference>
<reference evidence="2 3" key="1">
    <citation type="submission" date="2021-06" db="EMBL/GenBank/DDBJ databases">
        <title>Bacterium isolated from marine sediment.</title>
        <authorList>
            <person name="Zhu K.-L."/>
            <person name="Du Z.-J."/>
            <person name="Liang Q.-Y."/>
        </authorList>
    </citation>
    <scope>NUCLEOTIDE SEQUENCE [LARGE SCALE GENOMIC DNA]</scope>
    <source>
        <strain evidence="2 3">A346</strain>
    </source>
</reference>
<proteinExistence type="predicted"/>
<keyword evidence="1" id="KW-0732">Signal</keyword>
<organism evidence="2 3">
    <name type="scientific">Marinobacterium weihaiense</name>
    <dbReference type="NCBI Taxonomy" id="2851016"/>
    <lineage>
        <taxon>Bacteria</taxon>
        <taxon>Pseudomonadati</taxon>
        <taxon>Pseudomonadota</taxon>
        <taxon>Gammaproteobacteria</taxon>
        <taxon>Oceanospirillales</taxon>
        <taxon>Oceanospirillaceae</taxon>
        <taxon>Marinobacterium</taxon>
    </lineage>
</organism>
<keyword evidence="3" id="KW-1185">Reference proteome</keyword>
<feature type="signal peptide" evidence="1">
    <location>
        <begin position="1"/>
        <end position="24"/>
    </location>
</feature>
<dbReference type="Pfam" id="PF06980">
    <property type="entry name" value="DUF1302"/>
    <property type="match status" value="1"/>
</dbReference>
<dbReference type="RefSeq" id="WP_328515996.1">
    <property type="nucleotide sequence ID" value="NZ_JAHQZT010000043.1"/>
</dbReference>
<protein>
    <submittedName>
        <fullName evidence="2">PduX</fullName>
    </submittedName>
</protein>